<dbReference type="EC" id="2.7.13.3" evidence="2"/>
<name>A0A7I9VRR3_9BACT</name>
<evidence type="ECO:0000256" key="7">
    <source>
        <dbReference type="SAM" id="Phobius"/>
    </source>
</evidence>
<dbReference type="InterPro" id="IPR036097">
    <property type="entry name" value="HisK_dim/P_sf"/>
</dbReference>
<dbReference type="InterPro" id="IPR036890">
    <property type="entry name" value="HATPase_C_sf"/>
</dbReference>
<dbReference type="InterPro" id="IPR003594">
    <property type="entry name" value="HATPase_dom"/>
</dbReference>
<protein>
    <recommendedName>
        <fullName evidence="2">histidine kinase</fullName>
        <ecNumber evidence="2">2.7.13.3</ecNumber>
    </recommendedName>
</protein>
<dbReference type="Proteomes" id="UP000503640">
    <property type="component" value="Unassembled WGS sequence"/>
</dbReference>
<dbReference type="PANTHER" id="PTHR43711">
    <property type="entry name" value="TWO-COMPONENT HISTIDINE KINASE"/>
    <property type="match status" value="1"/>
</dbReference>
<evidence type="ECO:0000256" key="2">
    <source>
        <dbReference type="ARBA" id="ARBA00012438"/>
    </source>
</evidence>
<evidence type="ECO:0000313" key="10">
    <source>
        <dbReference type="EMBL" id="GEJ59122.1"/>
    </source>
</evidence>
<organism evidence="10 11">
    <name type="scientific">Anaeromyxobacter diazotrophicus</name>
    <dbReference type="NCBI Taxonomy" id="2590199"/>
    <lineage>
        <taxon>Bacteria</taxon>
        <taxon>Pseudomonadati</taxon>
        <taxon>Myxococcota</taxon>
        <taxon>Myxococcia</taxon>
        <taxon>Myxococcales</taxon>
        <taxon>Cystobacterineae</taxon>
        <taxon>Anaeromyxobacteraceae</taxon>
        <taxon>Anaeromyxobacter</taxon>
    </lineage>
</organism>
<dbReference type="InterPro" id="IPR005467">
    <property type="entry name" value="His_kinase_dom"/>
</dbReference>
<dbReference type="PROSITE" id="PS50109">
    <property type="entry name" value="HIS_KIN"/>
    <property type="match status" value="1"/>
</dbReference>
<dbReference type="InterPro" id="IPR003661">
    <property type="entry name" value="HisK_dim/P_dom"/>
</dbReference>
<dbReference type="Gene3D" id="1.10.287.130">
    <property type="match status" value="1"/>
</dbReference>
<keyword evidence="8" id="KW-0732">Signal</keyword>
<dbReference type="Pfam" id="PF02518">
    <property type="entry name" value="HATPase_c"/>
    <property type="match status" value="1"/>
</dbReference>
<evidence type="ECO:0000256" key="4">
    <source>
        <dbReference type="ARBA" id="ARBA00022679"/>
    </source>
</evidence>
<dbReference type="InterPro" id="IPR004358">
    <property type="entry name" value="Sig_transdc_His_kin-like_C"/>
</dbReference>
<dbReference type="AlphaFoldDB" id="A0A7I9VRR3"/>
<gene>
    <name evidence="10" type="ORF">AMYX_38630</name>
</gene>
<keyword evidence="7" id="KW-0472">Membrane</keyword>
<evidence type="ECO:0000256" key="8">
    <source>
        <dbReference type="SAM" id="SignalP"/>
    </source>
</evidence>
<evidence type="ECO:0000256" key="5">
    <source>
        <dbReference type="ARBA" id="ARBA00022777"/>
    </source>
</evidence>
<dbReference type="SUPFAM" id="SSF47384">
    <property type="entry name" value="Homodimeric domain of signal transducing histidine kinase"/>
    <property type="match status" value="1"/>
</dbReference>
<evidence type="ECO:0000256" key="1">
    <source>
        <dbReference type="ARBA" id="ARBA00000085"/>
    </source>
</evidence>
<keyword evidence="7" id="KW-1133">Transmembrane helix</keyword>
<keyword evidence="7" id="KW-0812">Transmembrane</keyword>
<keyword evidence="3" id="KW-0597">Phosphoprotein</keyword>
<comment type="caution">
    <text evidence="10">The sequence shown here is derived from an EMBL/GenBank/DDBJ whole genome shotgun (WGS) entry which is preliminary data.</text>
</comment>
<keyword evidence="4" id="KW-0808">Transferase</keyword>
<dbReference type="SUPFAM" id="SSF55874">
    <property type="entry name" value="ATPase domain of HSP90 chaperone/DNA topoisomerase II/histidine kinase"/>
    <property type="match status" value="1"/>
</dbReference>
<dbReference type="RefSeq" id="WP_235969712.1">
    <property type="nucleotide sequence ID" value="NZ_BJTG01000011.1"/>
</dbReference>
<dbReference type="EMBL" id="BJTG01000011">
    <property type="protein sequence ID" value="GEJ59122.1"/>
    <property type="molecule type" value="Genomic_DNA"/>
</dbReference>
<feature type="transmembrane region" description="Helical" evidence="7">
    <location>
        <begin position="163"/>
        <end position="182"/>
    </location>
</feature>
<dbReference type="InterPro" id="IPR050736">
    <property type="entry name" value="Sensor_HK_Regulatory"/>
</dbReference>
<dbReference type="CDD" id="cd00082">
    <property type="entry name" value="HisKA"/>
    <property type="match status" value="1"/>
</dbReference>
<dbReference type="GO" id="GO:0000155">
    <property type="term" value="F:phosphorelay sensor kinase activity"/>
    <property type="evidence" value="ECO:0007669"/>
    <property type="project" value="InterPro"/>
</dbReference>
<feature type="chain" id="PRO_5029733071" description="histidine kinase" evidence="8">
    <location>
        <begin position="23"/>
        <end position="415"/>
    </location>
</feature>
<sequence length="415" mass="43227">MIAPRALAPLAAAAIALAGALAATFALHRTAAAALDRVLEERLRGAGETAAELLARGGDAETLRGVMRANELEGAYLVSPSLRVLADATGPAPAPADLLRVDAARVARALGGEASIAFAWSVADVRIATGYFPIRGRDGRVEAVLGLEAGQSFLAPRDRLRRALWAAVALAALGALALAALARQWARGEAARAEAAERAARGDAMARMAAMAAHEIRNPIGIIRGAVELMQERGGPRLAPPDREALGDVLGEVERLRRLTQDFLDLAREPALVEAECDLARLAADAAQGLAHTHPGVAVELELPPATLRGDEGRLRQVVSNLLQNAAEAGAGRVKVSGEARDSELRLRVADDGPGIAPQLKARLFEPFATGRAEGTGLGLALSRRIVARHGGSLELAGTGPAGTTFELRLPLRRG</sequence>
<dbReference type="CDD" id="cd00075">
    <property type="entry name" value="HATPase"/>
    <property type="match status" value="1"/>
</dbReference>
<feature type="domain" description="Histidine kinase" evidence="9">
    <location>
        <begin position="211"/>
        <end position="414"/>
    </location>
</feature>
<dbReference type="PANTHER" id="PTHR43711:SF1">
    <property type="entry name" value="HISTIDINE KINASE 1"/>
    <property type="match status" value="1"/>
</dbReference>
<dbReference type="SMART" id="SM00388">
    <property type="entry name" value="HisKA"/>
    <property type="match status" value="1"/>
</dbReference>
<dbReference type="SMART" id="SM00387">
    <property type="entry name" value="HATPase_c"/>
    <property type="match status" value="1"/>
</dbReference>
<accession>A0A7I9VRR3</accession>
<evidence type="ECO:0000259" key="9">
    <source>
        <dbReference type="PROSITE" id="PS50109"/>
    </source>
</evidence>
<dbReference type="Pfam" id="PF00512">
    <property type="entry name" value="HisKA"/>
    <property type="match status" value="1"/>
</dbReference>
<keyword evidence="6" id="KW-0902">Two-component regulatory system</keyword>
<keyword evidence="5" id="KW-0418">Kinase</keyword>
<evidence type="ECO:0000313" key="11">
    <source>
        <dbReference type="Proteomes" id="UP000503640"/>
    </source>
</evidence>
<dbReference type="Gene3D" id="3.30.565.10">
    <property type="entry name" value="Histidine kinase-like ATPase, C-terminal domain"/>
    <property type="match status" value="1"/>
</dbReference>
<reference evidence="11" key="1">
    <citation type="journal article" date="2020" name="Appl. Environ. Microbiol.">
        <title>Diazotrophic Anaeromyxobacter Isolates from Soils.</title>
        <authorList>
            <person name="Masuda Y."/>
            <person name="Yamanaka H."/>
            <person name="Xu Z.X."/>
            <person name="Shiratori Y."/>
            <person name="Aono T."/>
            <person name="Amachi S."/>
            <person name="Senoo K."/>
            <person name="Itoh H."/>
        </authorList>
    </citation>
    <scope>NUCLEOTIDE SEQUENCE [LARGE SCALE GENOMIC DNA]</scope>
    <source>
        <strain evidence="11">R267</strain>
    </source>
</reference>
<evidence type="ECO:0000256" key="6">
    <source>
        <dbReference type="ARBA" id="ARBA00023012"/>
    </source>
</evidence>
<proteinExistence type="predicted"/>
<feature type="signal peptide" evidence="8">
    <location>
        <begin position="1"/>
        <end position="22"/>
    </location>
</feature>
<keyword evidence="11" id="KW-1185">Reference proteome</keyword>
<dbReference type="PRINTS" id="PR00344">
    <property type="entry name" value="BCTRLSENSOR"/>
</dbReference>
<evidence type="ECO:0000256" key="3">
    <source>
        <dbReference type="ARBA" id="ARBA00022553"/>
    </source>
</evidence>
<comment type="catalytic activity">
    <reaction evidence="1">
        <text>ATP + protein L-histidine = ADP + protein N-phospho-L-histidine.</text>
        <dbReference type="EC" id="2.7.13.3"/>
    </reaction>
</comment>